<dbReference type="EMBL" id="CAJVCH010099746">
    <property type="protein sequence ID" value="CAG7723499.1"/>
    <property type="molecule type" value="Genomic_DNA"/>
</dbReference>
<accession>A0A8J2NX85</accession>
<evidence type="ECO:0000313" key="2">
    <source>
        <dbReference type="Proteomes" id="UP000708208"/>
    </source>
</evidence>
<dbReference type="OrthoDB" id="7554902at2759"/>
<dbReference type="Proteomes" id="UP000708208">
    <property type="component" value="Unassembled WGS sequence"/>
</dbReference>
<sequence length="90" mass="10200">VRILAYQGGRNHKEATERALKELLTFELASNYNWVGKKCKNRDSKRPFSISIFPDIVSRAVLLTVDGSTKAEIEEVIKVWLRNAPAKITV</sequence>
<protein>
    <submittedName>
        <fullName evidence="1">Uncharacterized protein</fullName>
    </submittedName>
</protein>
<feature type="non-terminal residue" evidence="1">
    <location>
        <position position="1"/>
    </location>
</feature>
<proteinExistence type="predicted"/>
<evidence type="ECO:0000313" key="1">
    <source>
        <dbReference type="EMBL" id="CAG7723499.1"/>
    </source>
</evidence>
<comment type="caution">
    <text evidence="1">The sequence shown here is derived from an EMBL/GenBank/DDBJ whole genome shotgun (WGS) entry which is preliminary data.</text>
</comment>
<dbReference type="AlphaFoldDB" id="A0A8J2NX85"/>
<reference evidence="1" key="1">
    <citation type="submission" date="2021-06" db="EMBL/GenBank/DDBJ databases">
        <authorList>
            <person name="Hodson N. C."/>
            <person name="Mongue J. A."/>
            <person name="Jaron S. K."/>
        </authorList>
    </citation>
    <scope>NUCLEOTIDE SEQUENCE</scope>
</reference>
<organism evidence="1 2">
    <name type="scientific">Allacma fusca</name>
    <dbReference type="NCBI Taxonomy" id="39272"/>
    <lineage>
        <taxon>Eukaryota</taxon>
        <taxon>Metazoa</taxon>
        <taxon>Ecdysozoa</taxon>
        <taxon>Arthropoda</taxon>
        <taxon>Hexapoda</taxon>
        <taxon>Collembola</taxon>
        <taxon>Symphypleona</taxon>
        <taxon>Sminthuridae</taxon>
        <taxon>Allacma</taxon>
    </lineage>
</organism>
<gene>
    <name evidence="1" type="ORF">AFUS01_LOCUS12585</name>
</gene>
<name>A0A8J2NX85_9HEXA</name>
<keyword evidence="2" id="KW-1185">Reference proteome</keyword>